<feature type="chain" id="PRO_5012236643" evidence="1">
    <location>
        <begin position="18"/>
        <end position="148"/>
    </location>
</feature>
<comment type="caution">
    <text evidence="2">The sequence shown here is derived from an EMBL/GenBank/DDBJ whole genome shotgun (WGS) entry which is preliminary data.</text>
</comment>
<dbReference type="Proteomes" id="UP000193560">
    <property type="component" value="Unassembled WGS sequence"/>
</dbReference>
<evidence type="ECO:0000313" key="3">
    <source>
        <dbReference type="Proteomes" id="UP000193560"/>
    </source>
</evidence>
<name>A0A1X2I2Z3_9FUNG</name>
<dbReference type="EMBL" id="MCGE01000032">
    <property type="protein sequence ID" value="ORZ08208.1"/>
    <property type="molecule type" value="Genomic_DNA"/>
</dbReference>
<keyword evidence="3" id="KW-1185">Reference proteome</keyword>
<proteinExistence type="predicted"/>
<sequence length="148" mass="16605">MVKIMFVLLLFVTIAFAVPQYDYSDNPFSDPTEAIDNQYRGKPCWSIPNSALPCGYGFLYCINGVCIEKRKGIDCVAEVAVKTIGHARIVLLRHIINATKVNALQAPAVDDDDRQKKRRSMQMQSYSPFTNGVSLEVFLSIENVELID</sequence>
<feature type="signal peptide" evidence="1">
    <location>
        <begin position="1"/>
        <end position="17"/>
    </location>
</feature>
<accession>A0A1X2I2Z3</accession>
<evidence type="ECO:0000256" key="1">
    <source>
        <dbReference type="SAM" id="SignalP"/>
    </source>
</evidence>
<gene>
    <name evidence="2" type="ORF">BCR42DRAFT_396964</name>
</gene>
<keyword evidence="1" id="KW-0732">Signal</keyword>
<reference evidence="2 3" key="1">
    <citation type="submission" date="2016-07" db="EMBL/GenBank/DDBJ databases">
        <title>Pervasive Adenine N6-methylation of Active Genes in Fungi.</title>
        <authorList>
            <consortium name="DOE Joint Genome Institute"/>
            <person name="Mondo S.J."/>
            <person name="Dannebaum R.O."/>
            <person name="Kuo R.C."/>
            <person name="Labutti K."/>
            <person name="Haridas S."/>
            <person name="Kuo A."/>
            <person name="Salamov A."/>
            <person name="Ahrendt S.R."/>
            <person name="Lipzen A."/>
            <person name="Sullivan W."/>
            <person name="Andreopoulos W.B."/>
            <person name="Clum A."/>
            <person name="Lindquist E."/>
            <person name="Daum C."/>
            <person name="Ramamoorthy G.K."/>
            <person name="Gryganskyi A."/>
            <person name="Culley D."/>
            <person name="Magnuson J.K."/>
            <person name="James T.Y."/>
            <person name="O'Malley M.A."/>
            <person name="Stajich J.E."/>
            <person name="Spatafora J.W."/>
            <person name="Visel A."/>
            <person name="Grigoriev I.V."/>
        </authorList>
    </citation>
    <scope>NUCLEOTIDE SEQUENCE [LARGE SCALE GENOMIC DNA]</scope>
    <source>
        <strain evidence="2 3">NRRL 1336</strain>
    </source>
</reference>
<organism evidence="2 3">
    <name type="scientific">Absidia repens</name>
    <dbReference type="NCBI Taxonomy" id="90262"/>
    <lineage>
        <taxon>Eukaryota</taxon>
        <taxon>Fungi</taxon>
        <taxon>Fungi incertae sedis</taxon>
        <taxon>Mucoromycota</taxon>
        <taxon>Mucoromycotina</taxon>
        <taxon>Mucoromycetes</taxon>
        <taxon>Mucorales</taxon>
        <taxon>Cunninghamellaceae</taxon>
        <taxon>Absidia</taxon>
    </lineage>
</organism>
<dbReference type="AlphaFoldDB" id="A0A1X2I2Z3"/>
<evidence type="ECO:0000313" key="2">
    <source>
        <dbReference type="EMBL" id="ORZ08208.1"/>
    </source>
</evidence>
<protein>
    <submittedName>
        <fullName evidence="2">Uncharacterized protein</fullName>
    </submittedName>
</protein>